<evidence type="ECO:0000256" key="2">
    <source>
        <dbReference type="ARBA" id="ARBA00022692"/>
    </source>
</evidence>
<evidence type="ECO:0000256" key="4">
    <source>
        <dbReference type="ARBA" id="ARBA00023136"/>
    </source>
</evidence>
<feature type="transmembrane region" description="Helical" evidence="5">
    <location>
        <begin position="12"/>
        <end position="38"/>
    </location>
</feature>
<dbReference type="RefSeq" id="WP_386738221.1">
    <property type="nucleotide sequence ID" value="NZ_JBHSMG010000001.1"/>
</dbReference>
<dbReference type="InterPro" id="IPR010432">
    <property type="entry name" value="RDD"/>
</dbReference>
<keyword evidence="4 5" id="KW-0472">Membrane</keyword>
<comment type="caution">
    <text evidence="7">The sequence shown here is derived from an EMBL/GenBank/DDBJ whole genome shotgun (WGS) entry which is preliminary data.</text>
</comment>
<protein>
    <submittedName>
        <fullName evidence="7">RDD family protein</fullName>
    </submittedName>
</protein>
<feature type="transmembrane region" description="Helical" evidence="5">
    <location>
        <begin position="50"/>
        <end position="71"/>
    </location>
</feature>
<gene>
    <name evidence="7" type="ORF">ACFPJ4_00075</name>
</gene>
<feature type="transmembrane region" description="Helical" evidence="5">
    <location>
        <begin position="107"/>
        <end position="124"/>
    </location>
</feature>
<dbReference type="EMBL" id="JBHSMG010000001">
    <property type="protein sequence ID" value="MFC5500628.1"/>
    <property type="molecule type" value="Genomic_DNA"/>
</dbReference>
<organism evidence="7 8">
    <name type="scientific">Lysinimonas soli</name>
    <dbReference type="NCBI Taxonomy" id="1074233"/>
    <lineage>
        <taxon>Bacteria</taxon>
        <taxon>Bacillati</taxon>
        <taxon>Actinomycetota</taxon>
        <taxon>Actinomycetes</taxon>
        <taxon>Micrococcales</taxon>
        <taxon>Microbacteriaceae</taxon>
        <taxon>Lysinimonas</taxon>
    </lineage>
</organism>
<evidence type="ECO:0000259" key="6">
    <source>
        <dbReference type="Pfam" id="PF06271"/>
    </source>
</evidence>
<keyword evidence="2 5" id="KW-0812">Transmembrane</keyword>
<feature type="transmembrane region" description="Helical" evidence="5">
    <location>
        <begin position="130"/>
        <end position="152"/>
    </location>
</feature>
<dbReference type="Pfam" id="PF06271">
    <property type="entry name" value="RDD"/>
    <property type="match status" value="1"/>
</dbReference>
<proteinExistence type="predicted"/>
<comment type="subcellular location">
    <subcellularLocation>
        <location evidence="1">Membrane</location>
        <topology evidence="1">Multi-pass membrane protein</topology>
    </subcellularLocation>
</comment>
<evidence type="ECO:0000256" key="3">
    <source>
        <dbReference type="ARBA" id="ARBA00022989"/>
    </source>
</evidence>
<sequence>MTRRTAGARVLATLVDIACMLPWIGVVAAAGAVLWVSGVTHAVGPVAGNLVGFIALIAPITIVAAGFESAARHATPGKRLLRLEVRPRPGEPATGFARALARNAVKYALPWELAHTAVFALWGAPAGPPIWATVALVGAYTVPAVSIVLLVVTGRALHDRVAGTRVMATTAPAPAL</sequence>
<keyword evidence="3 5" id="KW-1133">Transmembrane helix</keyword>
<name>A0ABW0NL24_9MICO</name>
<evidence type="ECO:0000313" key="7">
    <source>
        <dbReference type="EMBL" id="MFC5500628.1"/>
    </source>
</evidence>
<keyword evidence="8" id="KW-1185">Reference proteome</keyword>
<dbReference type="Proteomes" id="UP001596039">
    <property type="component" value="Unassembled WGS sequence"/>
</dbReference>
<evidence type="ECO:0000256" key="1">
    <source>
        <dbReference type="ARBA" id="ARBA00004141"/>
    </source>
</evidence>
<evidence type="ECO:0000313" key="8">
    <source>
        <dbReference type="Proteomes" id="UP001596039"/>
    </source>
</evidence>
<evidence type="ECO:0000256" key="5">
    <source>
        <dbReference type="SAM" id="Phobius"/>
    </source>
</evidence>
<reference evidence="8" key="1">
    <citation type="journal article" date="2019" name="Int. J. Syst. Evol. Microbiol.">
        <title>The Global Catalogue of Microorganisms (GCM) 10K type strain sequencing project: providing services to taxonomists for standard genome sequencing and annotation.</title>
        <authorList>
            <consortium name="The Broad Institute Genomics Platform"/>
            <consortium name="The Broad Institute Genome Sequencing Center for Infectious Disease"/>
            <person name="Wu L."/>
            <person name="Ma J."/>
        </authorList>
    </citation>
    <scope>NUCLEOTIDE SEQUENCE [LARGE SCALE GENOMIC DNA]</scope>
    <source>
        <strain evidence="8">CGMCC 4.6997</strain>
    </source>
</reference>
<accession>A0ABW0NL24</accession>
<feature type="domain" description="RDD" evidence="6">
    <location>
        <begin position="5"/>
        <end position="163"/>
    </location>
</feature>